<comment type="caution">
    <text evidence="3">The sequence shown here is derived from an EMBL/GenBank/DDBJ whole genome shotgun (WGS) entry which is preliminary data.</text>
</comment>
<dbReference type="PANTHER" id="PTHR46229:SF2">
    <property type="entry name" value="BOLA-LIKE PROTEIN 1"/>
    <property type="match status" value="1"/>
</dbReference>
<dbReference type="EMBL" id="JAFREP010000031">
    <property type="protein sequence ID" value="MBO1322075.1"/>
    <property type="molecule type" value="Genomic_DNA"/>
</dbReference>
<dbReference type="PANTHER" id="PTHR46229">
    <property type="entry name" value="BOLA TRANSCRIPTION REGULATOR"/>
    <property type="match status" value="1"/>
</dbReference>
<dbReference type="RefSeq" id="WP_207862047.1">
    <property type="nucleotide sequence ID" value="NZ_JAFREP010000031.1"/>
</dbReference>
<dbReference type="SUPFAM" id="SSF82657">
    <property type="entry name" value="BolA-like"/>
    <property type="match status" value="1"/>
</dbReference>
<dbReference type="Proteomes" id="UP000664417">
    <property type="component" value="Unassembled WGS sequence"/>
</dbReference>
<dbReference type="Gene3D" id="3.30.300.90">
    <property type="entry name" value="BolA-like"/>
    <property type="match status" value="1"/>
</dbReference>
<dbReference type="InterPro" id="IPR002634">
    <property type="entry name" value="BolA"/>
</dbReference>
<evidence type="ECO:0000256" key="2">
    <source>
        <dbReference type="RuleBase" id="RU003860"/>
    </source>
</evidence>
<sequence>MSALKENVLGRLKEAFPDAKMALVDTTGTNDHWHLEIASDHFKGLTRVKQHQAVYKPLRDLIDSNQVHALKLATYTLEKWPHED</sequence>
<accession>A0A8J7QQ32</accession>
<reference evidence="3" key="1">
    <citation type="submission" date="2021-03" db="EMBL/GenBank/DDBJ databases">
        <authorList>
            <person name="Wang G."/>
        </authorList>
    </citation>
    <scope>NUCLEOTIDE SEQUENCE</scope>
    <source>
        <strain evidence="3">KCTC 12899</strain>
    </source>
</reference>
<dbReference type="PIRSF" id="PIRSF003113">
    <property type="entry name" value="BolA"/>
    <property type="match status" value="1"/>
</dbReference>
<evidence type="ECO:0000256" key="1">
    <source>
        <dbReference type="ARBA" id="ARBA00005578"/>
    </source>
</evidence>
<dbReference type="InterPro" id="IPR050961">
    <property type="entry name" value="BolA/IbaG_stress_morph_reg"/>
</dbReference>
<organism evidence="3 4">
    <name type="scientific">Acanthopleuribacter pedis</name>
    <dbReference type="NCBI Taxonomy" id="442870"/>
    <lineage>
        <taxon>Bacteria</taxon>
        <taxon>Pseudomonadati</taxon>
        <taxon>Acidobacteriota</taxon>
        <taxon>Holophagae</taxon>
        <taxon>Acanthopleuribacterales</taxon>
        <taxon>Acanthopleuribacteraceae</taxon>
        <taxon>Acanthopleuribacter</taxon>
    </lineage>
</organism>
<protein>
    <submittedName>
        <fullName evidence="3">BolA/IbaG family iron-sulfur metabolism protein</fullName>
    </submittedName>
</protein>
<evidence type="ECO:0000313" key="3">
    <source>
        <dbReference type="EMBL" id="MBO1322075.1"/>
    </source>
</evidence>
<evidence type="ECO:0000313" key="4">
    <source>
        <dbReference type="Proteomes" id="UP000664417"/>
    </source>
</evidence>
<keyword evidence="4" id="KW-1185">Reference proteome</keyword>
<name>A0A8J7QQ32_9BACT</name>
<gene>
    <name evidence="3" type="ORF">J3U88_26600</name>
</gene>
<proteinExistence type="inferred from homology"/>
<dbReference type="AlphaFoldDB" id="A0A8J7QQ32"/>
<comment type="similarity">
    <text evidence="1 2">Belongs to the BolA/IbaG family.</text>
</comment>
<dbReference type="InterPro" id="IPR036065">
    <property type="entry name" value="BolA-like_sf"/>
</dbReference>
<dbReference type="Pfam" id="PF01722">
    <property type="entry name" value="BolA"/>
    <property type="match status" value="1"/>
</dbReference>